<evidence type="ECO:0000256" key="1">
    <source>
        <dbReference type="ARBA" id="ARBA00004162"/>
    </source>
</evidence>
<evidence type="ECO:0000256" key="5">
    <source>
        <dbReference type="ARBA" id="ARBA00023136"/>
    </source>
</evidence>
<dbReference type="PANTHER" id="PTHR33885:SF3">
    <property type="entry name" value="PHAGE SHOCK PROTEIN C"/>
    <property type="match status" value="1"/>
</dbReference>
<feature type="transmembrane region" description="Helical" evidence="7">
    <location>
        <begin position="311"/>
        <end position="328"/>
    </location>
</feature>
<evidence type="ECO:0000313" key="9">
    <source>
        <dbReference type="EMBL" id="GAA1920700.1"/>
    </source>
</evidence>
<keyword evidence="4 7" id="KW-1133">Transmembrane helix</keyword>
<dbReference type="EMBL" id="BAAAMJ010000031">
    <property type="protein sequence ID" value="GAA1920700.1"/>
    <property type="molecule type" value="Genomic_DNA"/>
</dbReference>
<feature type="region of interest" description="Disordered" evidence="6">
    <location>
        <begin position="462"/>
        <end position="487"/>
    </location>
</feature>
<comment type="subcellular location">
    <subcellularLocation>
        <location evidence="1">Cell membrane</location>
        <topology evidence="1">Single-pass membrane protein</topology>
    </subcellularLocation>
</comment>
<evidence type="ECO:0000259" key="8">
    <source>
        <dbReference type="Pfam" id="PF04024"/>
    </source>
</evidence>
<feature type="compositionally biased region" description="Acidic residues" evidence="6">
    <location>
        <begin position="478"/>
        <end position="487"/>
    </location>
</feature>
<evidence type="ECO:0000256" key="6">
    <source>
        <dbReference type="SAM" id="MobiDB-lite"/>
    </source>
</evidence>
<feature type="region of interest" description="Disordered" evidence="6">
    <location>
        <begin position="176"/>
        <end position="197"/>
    </location>
</feature>
<name>A0ABN2PGV1_9ACTN</name>
<organism evidence="9 10">
    <name type="scientific">Streptomyces sodiiphilus</name>
    <dbReference type="NCBI Taxonomy" id="226217"/>
    <lineage>
        <taxon>Bacteria</taxon>
        <taxon>Bacillati</taxon>
        <taxon>Actinomycetota</taxon>
        <taxon>Actinomycetes</taxon>
        <taxon>Kitasatosporales</taxon>
        <taxon>Streptomycetaceae</taxon>
        <taxon>Streptomyces</taxon>
    </lineage>
</organism>
<evidence type="ECO:0000313" key="10">
    <source>
        <dbReference type="Proteomes" id="UP001501303"/>
    </source>
</evidence>
<comment type="caution">
    <text evidence="9">The sequence shown here is derived from an EMBL/GenBank/DDBJ whole genome shotgun (WGS) entry which is preliminary data.</text>
</comment>
<keyword evidence="2" id="KW-1003">Cell membrane</keyword>
<feature type="transmembrane region" description="Helical" evidence="7">
    <location>
        <begin position="252"/>
        <end position="274"/>
    </location>
</feature>
<feature type="domain" description="Phage shock protein PspC N-terminal" evidence="8">
    <location>
        <begin position="37"/>
        <end position="91"/>
    </location>
</feature>
<feature type="compositionally biased region" description="Low complexity" evidence="6">
    <location>
        <begin position="22"/>
        <end position="36"/>
    </location>
</feature>
<protein>
    <submittedName>
        <fullName evidence="9">PspC domain-containing protein</fullName>
    </submittedName>
</protein>
<feature type="region of interest" description="Disordered" evidence="6">
    <location>
        <begin position="1"/>
        <end position="38"/>
    </location>
</feature>
<evidence type="ECO:0000256" key="3">
    <source>
        <dbReference type="ARBA" id="ARBA00022692"/>
    </source>
</evidence>
<feature type="compositionally biased region" description="Basic and acidic residues" evidence="6">
    <location>
        <begin position="238"/>
        <end position="250"/>
    </location>
</feature>
<evidence type="ECO:0000256" key="4">
    <source>
        <dbReference type="ARBA" id="ARBA00022989"/>
    </source>
</evidence>
<gene>
    <name evidence="9" type="ORF">GCM10009716_31690</name>
</gene>
<sequence length="487" mass="49926">MTQEERGPAAGRGPTTEGSGPGHASAGPAGATASGHRMARDRRHKMIAGVCAGLGRHFDLDPVIFRVSLAVLSVIGGLGFIAYGVAWLMLPFADEEENEARRMFSGRVEGPGLTALLFTLVGFGLLLASLGSRSQWFSVMLLGTLAAAAYWSQHRRRTQAAEAEGIPVDTGTAQAVADAPPEATAPPAPGGPSWWRESSVNDRAGGGYLWGPADAAPGEYRLRTGVGVEQRGPAGRRGQAERPGGRRERREPWLGGPVLLIAVAAAVLGTALAWDRQPLGAALVIGLSAALAVFGAGLVVGAFVGRMGSGTVVAVVLTGGLLAGAAMLPDTVTTDWRDTVWRPADVSQVQPVYELGTGRGVLDLGALELGAEDTVSLTADLGAGMLTVRVPHDARVELAAQLGAGAYGHFESAGDFEAVDAGAGLGLDHSVVLLPPRGVQEGATVRLTARVGVGYLQIERAQAPAFDDPAPGSAGEDGAGETTEEGP</sequence>
<feature type="transmembrane region" description="Helical" evidence="7">
    <location>
        <begin position="111"/>
        <end position="130"/>
    </location>
</feature>
<evidence type="ECO:0000256" key="7">
    <source>
        <dbReference type="SAM" id="Phobius"/>
    </source>
</evidence>
<dbReference type="InterPro" id="IPR007168">
    <property type="entry name" value="Phageshock_PspC_N"/>
</dbReference>
<evidence type="ECO:0000256" key="2">
    <source>
        <dbReference type="ARBA" id="ARBA00022475"/>
    </source>
</evidence>
<dbReference type="RefSeq" id="WP_344262823.1">
    <property type="nucleotide sequence ID" value="NZ_BAAAMJ010000031.1"/>
</dbReference>
<dbReference type="InterPro" id="IPR052027">
    <property type="entry name" value="PspC"/>
</dbReference>
<accession>A0ABN2PGV1</accession>
<feature type="region of interest" description="Disordered" evidence="6">
    <location>
        <begin position="226"/>
        <end position="250"/>
    </location>
</feature>
<reference evidence="9 10" key="1">
    <citation type="journal article" date="2019" name="Int. J. Syst. Evol. Microbiol.">
        <title>The Global Catalogue of Microorganisms (GCM) 10K type strain sequencing project: providing services to taxonomists for standard genome sequencing and annotation.</title>
        <authorList>
            <consortium name="The Broad Institute Genomics Platform"/>
            <consortium name="The Broad Institute Genome Sequencing Center for Infectious Disease"/>
            <person name="Wu L."/>
            <person name="Ma J."/>
        </authorList>
    </citation>
    <scope>NUCLEOTIDE SEQUENCE [LARGE SCALE GENOMIC DNA]</scope>
    <source>
        <strain evidence="9 10">JCM 13581</strain>
    </source>
</reference>
<dbReference type="PANTHER" id="PTHR33885">
    <property type="entry name" value="PHAGE SHOCK PROTEIN C"/>
    <property type="match status" value="1"/>
</dbReference>
<proteinExistence type="predicted"/>
<feature type="transmembrane region" description="Helical" evidence="7">
    <location>
        <begin position="280"/>
        <end position="304"/>
    </location>
</feature>
<keyword evidence="10" id="KW-1185">Reference proteome</keyword>
<dbReference type="Proteomes" id="UP001501303">
    <property type="component" value="Unassembled WGS sequence"/>
</dbReference>
<keyword evidence="5 7" id="KW-0472">Membrane</keyword>
<dbReference type="Pfam" id="PF04024">
    <property type="entry name" value="PspC"/>
    <property type="match status" value="1"/>
</dbReference>
<keyword evidence="3 7" id="KW-0812">Transmembrane</keyword>
<feature type="transmembrane region" description="Helical" evidence="7">
    <location>
        <begin position="63"/>
        <end position="90"/>
    </location>
</feature>